<organism evidence="1 2">
    <name type="scientific">Nonomuraea soli</name>
    <dbReference type="NCBI Taxonomy" id="1032476"/>
    <lineage>
        <taxon>Bacteria</taxon>
        <taxon>Bacillati</taxon>
        <taxon>Actinomycetota</taxon>
        <taxon>Actinomycetes</taxon>
        <taxon>Streptosporangiales</taxon>
        <taxon>Streptosporangiaceae</taxon>
        <taxon>Nonomuraea</taxon>
    </lineage>
</organism>
<dbReference type="Proteomes" id="UP000530928">
    <property type="component" value="Unassembled WGS sequence"/>
</dbReference>
<gene>
    <name evidence="1" type="ORF">HNR30_001314</name>
</gene>
<dbReference type="EMBL" id="JACDUR010000001">
    <property type="protein sequence ID" value="MBA2889979.1"/>
    <property type="molecule type" value="Genomic_DNA"/>
</dbReference>
<evidence type="ECO:0000313" key="1">
    <source>
        <dbReference type="EMBL" id="MBA2889979.1"/>
    </source>
</evidence>
<proteinExistence type="predicted"/>
<name>A0A7W0CFC8_9ACTN</name>
<dbReference type="AlphaFoldDB" id="A0A7W0CFC8"/>
<reference evidence="1 2" key="1">
    <citation type="submission" date="2020-07" db="EMBL/GenBank/DDBJ databases">
        <title>Genomic Encyclopedia of Type Strains, Phase IV (KMG-IV): sequencing the most valuable type-strain genomes for metagenomic binning, comparative biology and taxonomic classification.</title>
        <authorList>
            <person name="Goeker M."/>
        </authorList>
    </citation>
    <scope>NUCLEOTIDE SEQUENCE [LARGE SCALE GENOMIC DNA]</scope>
    <source>
        <strain evidence="1 2">DSM 45533</strain>
    </source>
</reference>
<dbReference type="RefSeq" id="WP_181608711.1">
    <property type="nucleotide sequence ID" value="NZ_BAABAM010000001.1"/>
</dbReference>
<comment type="caution">
    <text evidence="1">The sequence shown here is derived from an EMBL/GenBank/DDBJ whole genome shotgun (WGS) entry which is preliminary data.</text>
</comment>
<sequence length="45" mass="4963">MPVRLGDCRAFGLVQGEFQARLSLFQGWNPLPRLATKVGEFLDAG</sequence>
<accession>A0A7W0CFC8</accession>
<keyword evidence="2" id="KW-1185">Reference proteome</keyword>
<evidence type="ECO:0000313" key="2">
    <source>
        <dbReference type="Proteomes" id="UP000530928"/>
    </source>
</evidence>
<protein>
    <submittedName>
        <fullName evidence="1">Uncharacterized protein</fullName>
    </submittedName>
</protein>